<keyword evidence="2" id="KW-1185">Reference proteome</keyword>
<protein>
    <submittedName>
        <fullName evidence="1">Endoribonuclease L-PSP</fullName>
    </submittedName>
</protein>
<proteinExistence type="predicted"/>
<dbReference type="RefSeq" id="WP_177221331.1">
    <property type="nucleotide sequence ID" value="NZ_FOFR01000013.1"/>
</dbReference>
<evidence type="ECO:0000313" key="2">
    <source>
        <dbReference type="Proteomes" id="UP000199352"/>
    </source>
</evidence>
<dbReference type="AlphaFoldDB" id="A0A1H9QVP7"/>
<dbReference type="Pfam" id="PF01042">
    <property type="entry name" value="Ribonuc_L-PSP"/>
    <property type="match status" value="1"/>
</dbReference>
<organism evidence="1 2">
    <name type="scientific">Lentzea xinjiangensis</name>
    <dbReference type="NCBI Taxonomy" id="402600"/>
    <lineage>
        <taxon>Bacteria</taxon>
        <taxon>Bacillati</taxon>
        <taxon>Actinomycetota</taxon>
        <taxon>Actinomycetes</taxon>
        <taxon>Pseudonocardiales</taxon>
        <taxon>Pseudonocardiaceae</taxon>
        <taxon>Lentzea</taxon>
    </lineage>
</organism>
<dbReference type="CDD" id="cd00448">
    <property type="entry name" value="YjgF_YER057c_UK114_family"/>
    <property type="match status" value="1"/>
</dbReference>
<dbReference type="InterPro" id="IPR006175">
    <property type="entry name" value="YjgF/YER057c/UK114"/>
</dbReference>
<accession>A0A1H9QVP7</accession>
<dbReference type="STRING" id="402600.SAMN05216188_113207"/>
<dbReference type="EMBL" id="FOFR01000013">
    <property type="protein sequence ID" value="SER64526.1"/>
    <property type="molecule type" value="Genomic_DNA"/>
</dbReference>
<reference evidence="2" key="1">
    <citation type="submission" date="2016-10" db="EMBL/GenBank/DDBJ databases">
        <authorList>
            <person name="Varghese N."/>
            <person name="Submissions S."/>
        </authorList>
    </citation>
    <scope>NUCLEOTIDE SEQUENCE [LARGE SCALE GENOMIC DNA]</scope>
    <source>
        <strain evidence="2">CGMCC 4.3525</strain>
    </source>
</reference>
<evidence type="ECO:0000313" key="1">
    <source>
        <dbReference type="EMBL" id="SER64526.1"/>
    </source>
</evidence>
<dbReference type="InterPro" id="IPR035959">
    <property type="entry name" value="RutC-like_sf"/>
</dbReference>
<name>A0A1H9QVP7_9PSEU</name>
<sequence length="101" mass="11261">MAVTGQVAATAGCVVGVDDSAAQTRHVMSKIHHVIRRFGANWSDVVEFTWFVLDASKVRTIRDVRDEVQRPALGELHNPVAHSFRSRRCSGPACWSSSKRW</sequence>
<dbReference type="Gene3D" id="3.30.1330.40">
    <property type="entry name" value="RutC-like"/>
    <property type="match status" value="1"/>
</dbReference>
<dbReference type="SUPFAM" id="SSF55298">
    <property type="entry name" value="YjgF-like"/>
    <property type="match status" value="1"/>
</dbReference>
<gene>
    <name evidence="1" type="ORF">SAMN05216188_113207</name>
</gene>
<dbReference type="Proteomes" id="UP000199352">
    <property type="component" value="Unassembled WGS sequence"/>
</dbReference>